<dbReference type="EMBL" id="JASPKY010000244">
    <property type="protein sequence ID" value="KAK9717279.1"/>
    <property type="molecule type" value="Genomic_DNA"/>
</dbReference>
<keyword evidence="2" id="KW-0808">Transferase</keyword>
<dbReference type="SUPFAM" id="SSF53448">
    <property type="entry name" value="Nucleotide-diphospho-sugar transferases"/>
    <property type="match status" value="1"/>
</dbReference>
<dbReference type="AlphaFoldDB" id="A0AAW1KCN2"/>
<protein>
    <submittedName>
        <fullName evidence="2">Glycosyl transferase family 2</fullName>
    </submittedName>
</protein>
<dbReference type="Gene3D" id="3.90.550.10">
    <property type="entry name" value="Spore Coat Polysaccharide Biosynthesis Protein SpsA, Chain A"/>
    <property type="match status" value="1"/>
</dbReference>
<evidence type="ECO:0000313" key="2">
    <source>
        <dbReference type="EMBL" id="KAK9717279.1"/>
    </source>
</evidence>
<name>A0AAW1KCN2_POPJA</name>
<comment type="caution">
    <text evidence="2">The sequence shown here is derived from an EMBL/GenBank/DDBJ whole genome shotgun (WGS) entry which is preliminary data.</text>
</comment>
<keyword evidence="3" id="KW-1185">Reference proteome</keyword>
<gene>
    <name evidence="2" type="ORF">QE152_g24257</name>
</gene>
<reference evidence="2 3" key="1">
    <citation type="journal article" date="2024" name="BMC Genomics">
        <title>De novo assembly and annotation of Popillia japonica's genome with initial clues to its potential as an invasive pest.</title>
        <authorList>
            <person name="Cucini C."/>
            <person name="Boschi S."/>
            <person name="Funari R."/>
            <person name="Cardaioli E."/>
            <person name="Iannotti N."/>
            <person name="Marturano G."/>
            <person name="Paoli F."/>
            <person name="Bruttini M."/>
            <person name="Carapelli A."/>
            <person name="Frati F."/>
            <person name="Nardi F."/>
        </authorList>
    </citation>
    <scope>NUCLEOTIDE SEQUENCE [LARGE SCALE GENOMIC DNA]</scope>
    <source>
        <strain evidence="2">DMR45628</strain>
    </source>
</reference>
<sequence length="348" mass="40308">MVDVSVIIPIFNGSHWIDNCFEHILLQTCIEQLIIEICICNDSSTDDTLESLYKWKKIFSKKNVHLKIFQNSSSDPGGVGYAKNRAVEISTGEYLCFQDVDDLMLPNRILEQYNTIKEIGDNYIIGSKFKRIPENSTVRYTSWANNLTNEQLNLQIYTANGPTVIMPTWFLNRAIFDSVGGFSEAGKGTPEDLIFFYKHLDLGGKIYRVNETLLIYNYHMNAATHSIHEDTIWSLRIIKLQRDKINNWKSFTIWNAGRQGRKLYKSLFPENQSKVLAMCDVDHNKIGRFYTPYDEISRRNCTPIKIVHFQEAQPPIIICVKMHLTNGEFEENLESLHMKEGSDYIYFS</sequence>
<dbReference type="PANTHER" id="PTHR22916">
    <property type="entry name" value="GLYCOSYLTRANSFERASE"/>
    <property type="match status" value="1"/>
</dbReference>
<dbReference type="Pfam" id="PF00535">
    <property type="entry name" value="Glycos_transf_2"/>
    <property type="match status" value="1"/>
</dbReference>
<dbReference type="InterPro" id="IPR001173">
    <property type="entry name" value="Glyco_trans_2-like"/>
</dbReference>
<accession>A0AAW1KCN2</accession>
<organism evidence="2 3">
    <name type="scientific">Popillia japonica</name>
    <name type="common">Japanese beetle</name>
    <dbReference type="NCBI Taxonomy" id="7064"/>
    <lineage>
        <taxon>Eukaryota</taxon>
        <taxon>Metazoa</taxon>
        <taxon>Ecdysozoa</taxon>
        <taxon>Arthropoda</taxon>
        <taxon>Hexapoda</taxon>
        <taxon>Insecta</taxon>
        <taxon>Pterygota</taxon>
        <taxon>Neoptera</taxon>
        <taxon>Endopterygota</taxon>
        <taxon>Coleoptera</taxon>
        <taxon>Polyphaga</taxon>
        <taxon>Scarabaeiformia</taxon>
        <taxon>Scarabaeidae</taxon>
        <taxon>Rutelinae</taxon>
        <taxon>Popillia</taxon>
    </lineage>
</organism>
<feature type="domain" description="Glycosyltransferase 2-like" evidence="1">
    <location>
        <begin position="5"/>
        <end position="179"/>
    </location>
</feature>
<dbReference type="InterPro" id="IPR029044">
    <property type="entry name" value="Nucleotide-diphossugar_trans"/>
</dbReference>
<dbReference type="PANTHER" id="PTHR22916:SF3">
    <property type="entry name" value="UDP-GLCNAC:BETAGAL BETA-1,3-N-ACETYLGLUCOSAMINYLTRANSFERASE-LIKE PROTEIN 1"/>
    <property type="match status" value="1"/>
</dbReference>
<evidence type="ECO:0000313" key="3">
    <source>
        <dbReference type="Proteomes" id="UP001458880"/>
    </source>
</evidence>
<proteinExistence type="predicted"/>
<evidence type="ECO:0000259" key="1">
    <source>
        <dbReference type="Pfam" id="PF00535"/>
    </source>
</evidence>
<dbReference type="GO" id="GO:0016758">
    <property type="term" value="F:hexosyltransferase activity"/>
    <property type="evidence" value="ECO:0007669"/>
    <property type="project" value="UniProtKB-ARBA"/>
</dbReference>
<dbReference type="Proteomes" id="UP001458880">
    <property type="component" value="Unassembled WGS sequence"/>
</dbReference>